<evidence type="ECO:0000256" key="10">
    <source>
        <dbReference type="ARBA" id="ARBA00022989"/>
    </source>
</evidence>
<evidence type="ECO:0000313" key="18">
    <source>
        <dbReference type="EMBL" id="EAX96001.1"/>
    </source>
</evidence>
<keyword evidence="7" id="KW-0547">Nucleotide-binding</keyword>
<evidence type="ECO:0000256" key="15">
    <source>
        <dbReference type="ARBA" id="ARBA00023180"/>
    </source>
</evidence>
<proteinExistence type="predicted"/>
<dbReference type="AlphaFoldDB" id="A2FGI7"/>
<dbReference type="RefSeq" id="XP_001308931.1">
    <property type="nucleotide sequence ID" value="XM_001308930.1"/>
</dbReference>
<evidence type="ECO:0000256" key="9">
    <source>
        <dbReference type="ARBA" id="ARBA00022840"/>
    </source>
</evidence>
<evidence type="ECO:0000256" key="1">
    <source>
        <dbReference type="ARBA" id="ARBA00004251"/>
    </source>
</evidence>
<keyword evidence="5" id="KW-0812">Transmembrane</keyword>
<keyword evidence="12" id="KW-0829">Tyrosine-protein kinase</keyword>
<keyword evidence="13" id="KW-1015">Disulfide bond</keyword>
<protein>
    <recommendedName>
        <fullName evidence="2">receptor protein-tyrosine kinase</fullName>
        <ecNumber evidence="2">2.7.10.1</ecNumber>
    </recommendedName>
</protein>
<evidence type="ECO:0000256" key="2">
    <source>
        <dbReference type="ARBA" id="ARBA00011902"/>
    </source>
</evidence>
<evidence type="ECO:0000256" key="13">
    <source>
        <dbReference type="ARBA" id="ARBA00023157"/>
    </source>
</evidence>
<keyword evidence="10" id="KW-1133">Transmembrane helix</keyword>
<keyword evidence="14" id="KW-0675">Receptor</keyword>
<name>A2FGI7_TRIV3</name>
<evidence type="ECO:0000256" key="14">
    <source>
        <dbReference type="ARBA" id="ARBA00023170"/>
    </source>
</evidence>
<dbReference type="InterPro" id="IPR055163">
    <property type="entry name" value="ALK/LTK-like_GRD"/>
</dbReference>
<reference evidence="18" key="2">
    <citation type="journal article" date="2007" name="Science">
        <title>Draft genome sequence of the sexually transmitted pathogen Trichomonas vaginalis.</title>
        <authorList>
            <person name="Carlton J.M."/>
            <person name="Hirt R.P."/>
            <person name="Silva J.C."/>
            <person name="Delcher A.L."/>
            <person name="Schatz M."/>
            <person name="Zhao Q."/>
            <person name="Wortman J.R."/>
            <person name="Bidwell S.L."/>
            <person name="Alsmark U.C.M."/>
            <person name="Besteiro S."/>
            <person name="Sicheritz-Ponten T."/>
            <person name="Noel C.J."/>
            <person name="Dacks J.B."/>
            <person name="Foster P.G."/>
            <person name="Simillion C."/>
            <person name="Van de Peer Y."/>
            <person name="Miranda-Saavedra D."/>
            <person name="Barton G.J."/>
            <person name="Westrop G.D."/>
            <person name="Mueller S."/>
            <person name="Dessi D."/>
            <person name="Fiori P.L."/>
            <person name="Ren Q."/>
            <person name="Paulsen I."/>
            <person name="Zhang H."/>
            <person name="Bastida-Corcuera F.D."/>
            <person name="Simoes-Barbosa A."/>
            <person name="Brown M.T."/>
            <person name="Hayes R.D."/>
            <person name="Mukherjee M."/>
            <person name="Okumura C.Y."/>
            <person name="Schneider R."/>
            <person name="Smith A.J."/>
            <person name="Vanacova S."/>
            <person name="Villalvazo M."/>
            <person name="Haas B.J."/>
            <person name="Pertea M."/>
            <person name="Feldblyum T.V."/>
            <person name="Utterback T.R."/>
            <person name="Shu C.L."/>
            <person name="Osoegawa K."/>
            <person name="de Jong P.J."/>
            <person name="Hrdy I."/>
            <person name="Horvathova L."/>
            <person name="Zubacova Z."/>
            <person name="Dolezal P."/>
            <person name="Malik S.B."/>
            <person name="Logsdon J.M. Jr."/>
            <person name="Henze K."/>
            <person name="Gupta A."/>
            <person name="Wang C.C."/>
            <person name="Dunne R.L."/>
            <person name="Upcroft J.A."/>
            <person name="Upcroft P."/>
            <person name="White O."/>
            <person name="Salzberg S.L."/>
            <person name="Tang P."/>
            <person name="Chiu C.-H."/>
            <person name="Lee Y.-S."/>
            <person name="Embley T.M."/>
            <person name="Coombs G.H."/>
            <person name="Mottram J.C."/>
            <person name="Tachezy J."/>
            <person name="Fraser-Liggett C.M."/>
            <person name="Johnson P.J."/>
        </authorList>
    </citation>
    <scope>NUCLEOTIDE SEQUENCE [LARGE SCALE GENOMIC DNA]</scope>
    <source>
        <strain evidence="18">G3</strain>
    </source>
</reference>
<evidence type="ECO:0000259" key="17">
    <source>
        <dbReference type="Pfam" id="PF12810"/>
    </source>
</evidence>
<dbReference type="Proteomes" id="UP000001542">
    <property type="component" value="Unassembled WGS sequence"/>
</dbReference>
<gene>
    <name evidence="18" type="ORF">TVAG_052590</name>
</gene>
<dbReference type="GO" id="GO:0005886">
    <property type="term" value="C:plasma membrane"/>
    <property type="evidence" value="ECO:0007669"/>
    <property type="project" value="UniProtKB-SubCell"/>
</dbReference>
<evidence type="ECO:0000256" key="5">
    <source>
        <dbReference type="ARBA" id="ARBA00022692"/>
    </source>
</evidence>
<sequence length="204" mass="20537">MAFNGGGWGGNTESGGGATDLRLNVGSYRSRFLIAGGGGGRNDDDEGPSCGCGGGLSGGFISNYGIGGNQTHPGMDQDDSTKNGNFGYGFSNDPQNNLNIPGGGGGLFGGATTAGGSGFVYSSSKTDSIDDLPSSITVENGMLGFSNNADHGYAIITSLSSSSSSSSSSPSSGECNCIVKCQCSRSSIFRTFHFTLYSLGFSVK</sequence>
<keyword evidence="11" id="KW-0472">Membrane</keyword>
<dbReference type="Pfam" id="PF12810">
    <property type="entry name" value="ALK_LTK_GRD"/>
    <property type="match status" value="1"/>
</dbReference>
<dbReference type="VEuPathDB" id="TrichDB:TVAG_052590"/>
<keyword evidence="4" id="KW-0808">Transferase</keyword>
<keyword evidence="3" id="KW-1003">Cell membrane</keyword>
<dbReference type="KEGG" id="tva:4753766"/>
<dbReference type="GO" id="GO:0005524">
    <property type="term" value="F:ATP binding"/>
    <property type="evidence" value="ECO:0007669"/>
    <property type="project" value="UniProtKB-KW"/>
</dbReference>
<evidence type="ECO:0000313" key="19">
    <source>
        <dbReference type="Proteomes" id="UP000001542"/>
    </source>
</evidence>
<accession>A2FGI7</accession>
<evidence type="ECO:0000256" key="16">
    <source>
        <dbReference type="SAM" id="MobiDB-lite"/>
    </source>
</evidence>
<dbReference type="InParanoid" id="A2FGI7"/>
<evidence type="ECO:0000256" key="11">
    <source>
        <dbReference type="ARBA" id="ARBA00023136"/>
    </source>
</evidence>
<dbReference type="EMBL" id="DS113779">
    <property type="protein sequence ID" value="EAX96001.1"/>
    <property type="molecule type" value="Genomic_DNA"/>
</dbReference>
<keyword evidence="15" id="KW-0325">Glycoprotein</keyword>
<evidence type="ECO:0000256" key="3">
    <source>
        <dbReference type="ARBA" id="ARBA00022475"/>
    </source>
</evidence>
<keyword evidence="8" id="KW-0418">Kinase</keyword>
<keyword evidence="9" id="KW-0067">ATP-binding</keyword>
<feature type="domain" description="ALK/LTK-like glycine-rich" evidence="17">
    <location>
        <begin position="2"/>
        <end position="159"/>
    </location>
</feature>
<dbReference type="VEuPathDB" id="TrichDB:TVAGG3_0444140"/>
<keyword evidence="19" id="KW-1185">Reference proteome</keyword>
<evidence type="ECO:0000256" key="12">
    <source>
        <dbReference type="ARBA" id="ARBA00023137"/>
    </source>
</evidence>
<dbReference type="EC" id="2.7.10.1" evidence="2"/>
<evidence type="ECO:0000256" key="4">
    <source>
        <dbReference type="ARBA" id="ARBA00022679"/>
    </source>
</evidence>
<comment type="subcellular location">
    <subcellularLocation>
        <location evidence="1">Cell membrane</location>
        <topology evidence="1">Single-pass type I membrane protein</topology>
    </subcellularLocation>
</comment>
<evidence type="ECO:0000256" key="7">
    <source>
        <dbReference type="ARBA" id="ARBA00022741"/>
    </source>
</evidence>
<dbReference type="GO" id="GO:0004714">
    <property type="term" value="F:transmembrane receptor protein tyrosine kinase activity"/>
    <property type="evidence" value="ECO:0007669"/>
    <property type="project" value="UniProtKB-EC"/>
</dbReference>
<reference evidence="18" key="1">
    <citation type="submission" date="2006-10" db="EMBL/GenBank/DDBJ databases">
        <authorList>
            <person name="Amadeo P."/>
            <person name="Zhao Q."/>
            <person name="Wortman J."/>
            <person name="Fraser-Liggett C."/>
            <person name="Carlton J."/>
        </authorList>
    </citation>
    <scope>NUCLEOTIDE SEQUENCE</scope>
    <source>
        <strain evidence="18">G3</strain>
    </source>
</reference>
<keyword evidence="6" id="KW-0732">Signal</keyword>
<evidence type="ECO:0000256" key="8">
    <source>
        <dbReference type="ARBA" id="ARBA00022777"/>
    </source>
</evidence>
<evidence type="ECO:0000256" key="6">
    <source>
        <dbReference type="ARBA" id="ARBA00022729"/>
    </source>
</evidence>
<organism evidence="18 19">
    <name type="scientific">Trichomonas vaginalis (strain ATCC PRA-98 / G3)</name>
    <dbReference type="NCBI Taxonomy" id="412133"/>
    <lineage>
        <taxon>Eukaryota</taxon>
        <taxon>Metamonada</taxon>
        <taxon>Parabasalia</taxon>
        <taxon>Trichomonadida</taxon>
        <taxon>Trichomonadidae</taxon>
        <taxon>Trichomonas</taxon>
    </lineage>
</organism>
<feature type="region of interest" description="Disordered" evidence="16">
    <location>
        <begin position="67"/>
        <end position="90"/>
    </location>
</feature>